<reference evidence="1" key="1">
    <citation type="submission" date="2021-02" db="EMBL/GenBank/DDBJ databases">
        <authorList>
            <person name="Nowell W R."/>
        </authorList>
    </citation>
    <scope>NUCLEOTIDE SEQUENCE</scope>
</reference>
<accession>A0A820J2V7</accession>
<dbReference type="Proteomes" id="UP000663844">
    <property type="component" value="Unassembled WGS sequence"/>
</dbReference>
<protein>
    <submittedName>
        <fullName evidence="1">Uncharacterized protein</fullName>
    </submittedName>
</protein>
<sequence length="123" mass="14226">MFTEAFLVRERLLGSTSESYHYSIIYRGATLADDAQYEQAINFWLFDLELHREYSTSIDSYRLRQFSSIFSEMITGVFPVSINAILTLMSAVVTELKHNIKGFDENLHTVLYLITIISQVVLF</sequence>
<dbReference type="AlphaFoldDB" id="A0A820J2V7"/>
<name>A0A820J2V7_9BILA</name>
<gene>
    <name evidence="1" type="ORF">OXD698_LOCUS47039</name>
</gene>
<dbReference type="EMBL" id="CAJOAZ010017731">
    <property type="protein sequence ID" value="CAF4318536.1"/>
    <property type="molecule type" value="Genomic_DNA"/>
</dbReference>
<evidence type="ECO:0000313" key="1">
    <source>
        <dbReference type="EMBL" id="CAF4318536.1"/>
    </source>
</evidence>
<evidence type="ECO:0000313" key="2">
    <source>
        <dbReference type="Proteomes" id="UP000663844"/>
    </source>
</evidence>
<proteinExistence type="predicted"/>
<comment type="caution">
    <text evidence="1">The sequence shown here is derived from an EMBL/GenBank/DDBJ whole genome shotgun (WGS) entry which is preliminary data.</text>
</comment>
<organism evidence="1 2">
    <name type="scientific">Adineta steineri</name>
    <dbReference type="NCBI Taxonomy" id="433720"/>
    <lineage>
        <taxon>Eukaryota</taxon>
        <taxon>Metazoa</taxon>
        <taxon>Spiralia</taxon>
        <taxon>Gnathifera</taxon>
        <taxon>Rotifera</taxon>
        <taxon>Eurotatoria</taxon>
        <taxon>Bdelloidea</taxon>
        <taxon>Adinetida</taxon>
        <taxon>Adinetidae</taxon>
        <taxon>Adineta</taxon>
    </lineage>
</organism>